<feature type="repeat" description="WD" evidence="3">
    <location>
        <begin position="219"/>
        <end position="260"/>
    </location>
</feature>
<dbReference type="InterPro" id="IPR019775">
    <property type="entry name" value="WD40_repeat_CS"/>
</dbReference>
<dbReference type="GO" id="GO:0048188">
    <property type="term" value="C:Set1C/COMPASS complex"/>
    <property type="evidence" value="ECO:0007669"/>
    <property type="project" value="TreeGrafter"/>
</dbReference>
<feature type="repeat" description="WD" evidence="3">
    <location>
        <begin position="177"/>
        <end position="218"/>
    </location>
</feature>
<protein>
    <recommendedName>
        <fullName evidence="5">WDR5-like beta-propeller domain-containing protein</fullName>
    </recommendedName>
</protein>
<dbReference type="EMBL" id="LAVV01008626">
    <property type="protein sequence ID" value="KNZ52337.1"/>
    <property type="molecule type" value="Genomic_DNA"/>
</dbReference>
<dbReference type="InterPro" id="IPR001680">
    <property type="entry name" value="WD40_rpt"/>
</dbReference>
<evidence type="ECO:0000313" key="6">
    <source>
        <dbReference type="EMBL" id="KNZ52337.1"/>
    </source>
</evidence>
<evidence type="ECO:0000259" key="5">
    <source>
        <dbReference type="Pfam" id="PF25175"/>
    </source>
</evidence>
<comment type="caution">
    <text evidence="6">The sequence shown here is derived from an EMBL/GenBank/DDBJ whole genome shotgun (WGS) entry which is preliminary data.</text>
</comment>
<dbReference type="SMART" id="SM00320">
    <property type="entry name" value="WD40"/>
    <property type="match status" value="5"/>
</dbReference>
<dbReference type="Gene3D" id="2.130.10.10">
    <property type="entry name" value="YVTN repeat-like/Quinoprotein amine dehydrogenase"/>
    <property type="match status" value="1"/>
</dbReference>
<sequence>MTDSHPTNAQDDSNTDPTTTTTQHQDEQQHRGSLAAQQQQEECVEHAQEEGSQPSLSDIGKISTRVTHGLKGHTRLVSSISFSPDGTKLASASADGAIIIWHVILPPQKDALPHVEFMVKLVDETDGERQEGINDIVWSPDSEYLVSASDDHTMHVWAPAHFSRSTSATTTAPIRKLAGHSHCVYCVRFNPIGTLLISGSFDETVKVWDFLAGKLLRTLPGHSEVVSCLDFSRDGSVIVSGSFDGLIRMWDTTSGQCLKTMVVAQETNAPVTFITFTPNSRYLITCSLDSTVRIWDYRSKEGTVVKSYTGHSNVKLVHLVYGRGPSS</sequence>
<dbReference type="PROSITE" id="PS00678">
    <property type="entry name" value="WD_REPEATS_1"/>
    <property type="match status" value="1"/>
</dbReference>
<dbReference type="InterPro" id="IPR059122">
    <property type="entry name" value="Beta-prop_WDR5-like"/>
</dbReference>
<organism evidence="6 7">
    <name type="scientific">Puccinia sorghi</name>
    <dbReference type="NCBI Taxonomy" id="27349"/>
    <lineage>
        <taxon>Eukaryota</taxon>
        <taxon>Fungi</taxon>
        <taxon>Dikarya</taxon>
        <taxon>Basidiomycota</taxon>
        <taxon>Pucciniomycotina</taxon>
        <taxon>Pucciniomycetes</taxon>
        <taxon>Pucciniales</taxon>
        <taxon>Pucciniaceae</taxon>
        <taxon>Puccinia</taxon>
    </lineage>
</organism>
<evidence type="ECO:0000256" key="3">
    <source>
        <dbReference type="PROSITE-ProRule" id="PRU00221"/>
    </source>
</evidence>
<dbReference type="Proteomes" id="UP000037035">
    <property type="component" value="Unassembled WGS sequence"/>
</dbReference>
<keyword evidence="2" id="KW-0677">Repeat</keyword>
<dbReference type="GO" id="GO:0042393">
    <property type="term" value="F:histone binding"/>
    <property type="evidence" value="ECO:0007669"/>
    <property type="project" value="TreeGrafter"/>
</dbReference>
<accession>A0A0L6UVU4</accession>
<evidence type="ECO:0000256" key="1">
    <source>
        <dbReference type="ARBA" id="ARBA00022574"/>
    </source>
</evidence>
<reference evidence="6 7" key="1">
    <citation type="submission" date="2015-08" db="EMBL/GenBank/DDBJ databases">
        <title>Next Generation Sequencing and Analysis of the Genome of Puccinia sorghi L Schw, the Causal Agent of Maize Common Rust.</title>
        <authorList>
            <person name="Rochi L."/>
            <person name="Burguener G."/>
            <person name="Darino M."/>
            <person name="Turjanski A."/>
            <person name="Kreff E."/>
            <person name="Dieguez M.J."/>
            <person name="Sacco F."/>
        </authorList>
    </citation>
    <scope>NUCLEOTIDE SEQUENCE [LARGE SCALE GENOMIC DNA]</scope>
    <source>
        <strain evidence="6 7">RO10H11247</strain>
    </source>
</reference>
<keyword evidence="7" id="KW-1185">Reference proteome</keyword>
<evidence type="ECO:0000256" key="2">
    <source>
        <dbReference type="ARBA" id="ARBA00022737"/>
    </source>
</evidence>
<dbReference type="Pfam" id="PF25175">
    <property type="entry name" value="Beta-prop_WDR5"/>
    <property type="match status" value="1"/>
</dbReference>
<feature type="compositionally biased region" description="Low complexity" evidence="4">
    <location>
        <begin position="10"/>
        <end position="23"/>
    </location>
</feature>
<dbReference type="VEuPathDB" id="FungiDB:VP01_3611g2"/>
<feature type="repeat" description="WD" evidence="3">
    <location>
        <begin position="133"/>
        <end position="157"/>
    </location>
</feature>
<evidence type="ECO:0000256" key="4">
    <source>
        <dbReference type="SAM" id="MobiDB-lite"/>
    </source>
</evidence>
<dbReference type="InterPro" id="IPR036322">
    <property type="entry name" value="WD40_repeat_dom_sf"/>
</dbReference>
<dbReference type="PROSITE" id="PS50294">
    <property type="entry name" value="WD_REPEATS_REGION"/>
    <property type="match status" value="5"/>
</dbReference>
<keyword evidence="1 3" id="KW-0853">WD repeat</keyword>
<evidence type="ECO:0000313" key="7">
    <source>
        <dbReference type="Proteomes" id="UP000037035"/>
    </source>
</evidence>
<dbReference type="PRINTS" id="PR00320">
    <property type="entry name" value="GPROTEINBRPT"/>
</dbReference>
<name>A0A0L6UVU4_9BASI</name>
<proteinExistence type="predicted"/>
<feature type="repeat" description="WD" evidence="3">
    <location>
        <begin position="70"/>
        <end position="103"/>
    </location>
</feature>
<gene>
    <name evidence="6" type="ORF">VP01_3611g2</name>
</gene>
<dbReference type="InterPro" id="IPR020472">
    <property type="entry name" value="WD40_PAC1"/>
</dbReference>
<dbReference type="SUPFAM" id="SSF50978">
    <property type="entry name" value="WD40 repeat-like"/>
    <property type="match status" value="1"/>
</dbReference>
<dbReference type="STRING" id="27349.A0A0L6UVU4"/>
<feature type="region of interest" description="Disordered" evidence="4">
    <location>
        <begin position="1"/>
        <end position="60"/>
    </location>
</feature>
<dbReference type="PANTHER" id="PTHR22847:SF637">
    <property type="entry name" value="WD REPEAT DOMAIN 5B"/>
    <property type="match status" value="1"/>
</dbReference>
<dbReference type="PROSITE" id="PS50082">
    <property type="entry name" value="WD_REPEATS_2"/>
    <property type="match status" value="5"/>
</dbReference>
<dbReference type="AlphaFoldDB" id="A0A0L6UVU4"/>
<dbReference type="InterPro" id="IPR015943">
    <property type="entry name" value="WD40/YVTN_repeat-like_dom_sf"/>
</dbReference>
<feature type="repeat" description="WD" evidence="3">
    <location>
        <begin position="264"/>
        <end position="305"/>
    </location>
</feature>
<dbReference type="PANTHER" id="PTHR22847">
    <property type="entry name" value="WD40 REPEAT PROTEIN"/>
    <property type="match status" value="1"/>
</dbReference>
<dbReference type="OrthoDB" id="674604at2759"/>
<feature type="domain" description="WDR5-like beta-propeller" evidence="5">
    <location>
        <begin position="70"/>
        <end position="316"/>
    </location>
</feature>
<dbReference type="CDD" id="cd00200">
    <property type="entry name" value="WD40"/>
    <property type="match status" value="1"/>
</dbReference>